<dbReference type="InterPro" id="IPR050297">
    <property type="entry name" value="LipidA_mod_glycosyltrf_83"/>
</dbReference>
<dbReference type="GO" id="GO:0016763">
    <property type="term" value="F:pentosyltransferase activity"/>
    <property type="evidence" value="ECO:0007669"/>
    <property type="project" value="TreeGrafter"/>
</dbReference>
<feature type="transmembrane region" description="Helical" evidence="8">
    <location>
        <begin position="291"/>
        <end position="310"/>
    </location>
</feature>
<keyword evidence="2" id="KW-1003">Cell membrane</keyword>
<keyword evidence="4 10" id="KW-0808">Transferase</keyword>
<evidence type="ECO:0000256" key="5">
    <source>
        <dbReference type="ARBA" id="ARBA00022692"/>
    </source>
</evidence>
<feature type="transmembrane region" description="Helical" evidence="8">
    <location>
        <begin position="411"/>
        <end position="429"/>
    </location>
</feature>
<dbReference type="PANTHER" id="PTHR33908:SF3">
    <property type="entry name" value="UNDECAPRENYL PHOSPHATE-ALPHA-4-AMINO-4-DEOXY-L-ARABINOSE ARABINOSYL TRANSFERASE"/>
    <property type="match status" value="1"/>
</dbReference>
<keyword evidence="5 8" id="KW-0812">Transmembrane</keyword>
<keyword evidence="3 10" id="KW-0328">Glycosyltransferase</keyword>
<accession>A0A445MWQ3</accession>
<evidence type="ECO:0000259" key="9">
    <source>
        <dbReference type="Pfam" id="PF02366"/>
    </source>
</evidence>
<protein>
    <submittedName>
        <fullName evidence="10">Dolichyl-phosphate-mannose-protein mannosyltransferase</fullName>
        <ecNumber evidence="10">2.4.1.109</ecNumber>
    </submittedName>
</protein>
<dbReference type="EC" id="2.4.1.109" evidence="10"/>
<proteinExistence type="predicted"/>
<dbReference type="AlphaFoldDB" id="A0A445MWQ3"/>
<feature type="transmembrane region" description="Helical" evidence="8">
    <location>
        <begin position="348"/>
        <end position="369"/>
    </location>
</feature>
<evidence type="ECO:0000256" key="8">
    <source>
        <dbReference type="SAM" id="Phobius"/>
    </source>
</evidence>
<keyword evidence="7 8" id="KW-0472">Membrane</keyword>
<evidence type="ECO:0000256" key="1">
    <source>
        <dbReference type="ARBA" id="ARBA00004651"/>
    </source>
</evidence>
<dbReference type="GO" id="GO:0009103">
    <property type="term" value="P:lipopolysaccharide biosynthetic process"/>
    <property type="evidence" value="ECO:0007669"/>
    <property type="project" value="UniProtKB-ARBA"/>
</dbReference>
<feature type="transmembrane region" description="Helical" evidence="8">
    <location>
        <begin position="257"/>
        <end position="282"/>
    </location>
</feature>
<evidence type="ECO:0000256" key="2">
    <source>
        <dbReference type="ARBA" id="ARBA00022475"/>
    </source>
</evidence>
<evidence type="ECO:0000256" key="6">
    <source>
        <dbReference type="ARBA" id="ARBA00022989"/>
    </source>
</evidence>
<dbReference type="GO" id="GO:0005886">
    <property type="term" value="C:plasma membrane"/>
    <property type="evidence" value="ECO:0007669"/>
    <property type="project" value="UniProtKB-SubCell"/>
</dbReference>
<dbReference type="Pfam" id="PF02366">
    <property type="entry name" value="PMT"/>
    <property type="match status" value="1"/>
</dbReference>
<evidence type="ECO:0000256" key="7">
    <source>
        <dbReference type="ARBA" id="ARBA00023136"/>
    </source>
</evidence>
<keyword evidence="6 8" id="KW-1133">Transmembrane helix</keyword>
<dbReference type="InterPro" id="IPR003342">
    <property type="entry name" value="ArnT-like_N"/>
</dbReference>
<feature type="transmembrane region" description="Helical" evidence="8">
    <location>
        <begin position="6"/>
        <end position="26"/>
    </location>
</feature>
<organism evidence="10">
    <name type="scientific">uncultured Desulfobacterium sp</name>
    <dbReference type="NCBI Taxonomy" id="201089"/>
    <lineage>
        <taxon>Bacteria</taxon>
        <taxon>Pseudomonadati</taxon>
        <taxon>Thermodesulfobacteriota</taxon>
        <taxon>Desulfobacteria</taxon>
        <taxon>Desulfobacterales</taxon>
        <taxon>Desulfobacteriaceae</taxon>
        <taxon>Desulfobacterium</taxon>
        <taxon>environmental samples</taxon>
    </lineage>
</organism>
<evidence type="ECO:0000313" key="10">
    <source>
        <dbReference type="EMBL" id="SPD73927.1"/>
    </source>
</evidence>
<feature type="transmembrane region" description="Helical" evidence="8">
    <location>
        <begin position="79"/>
        <end position="99"/>
    </location>
</feature>
<feature type="transmembrane region" description="Helical" evidence="8">
    <location>
        <begin position="208"/>
        <end position="228"/>
    </location>
</feature>
<name>A0A445MWQ3_9BACT</name>
<feature type="transmembrane region" description="Helical" evidence="8">
    <location>
        <begin position="165"/>
        <end position="196"/>
    </location>
</feature>
<dbReference type="EMBL" id="OJIN01000117">
    <property type="protein sequence ID" value="SPD73927.1"/>
    <property type="molecule type" value="Genomic_DNA"/>
</dbReference>
<dbReference type="GO" id="GO:0004169">
    <property type="term" value="F:dolichyl-phosphate-mannose-protein mannosyltransferase activity"/>
    <property type="evidence" value="ECO:0007669"/>
    <property type="project" value="UniProtKB-EC"/>
</dbReference>
<dbReference type="PANTHER" id="PTHR33908">
    <property type="entry name" value="MANNOSYLTRANSFERASE YKCB-RELATED"/>
    <property type="match status" value="1"/>
</dbReference>
<feature type="transmembrane region" description="Helical" evidence="8">
    <location>
        <begin position="137"/>
        <end position="153"/>
    </location>
</feature>
<dbReference type="GO" id="GO:0010041">
    <property type="term" value="P:response to iron(III) ion"/>
    <property type="evidence" value="ECO:0007669"/>
    <property type="project" value="TreeGrafter"/>
</dbReference>
<comment type="subcellular location">
    <subcellularLocation>
        <location evidence="1">Cell membrane</location>
        <topology evidence="1">Multi-pass membrane protein</topology>
    </subcellularLocation>
</comment>
<evidence type="ECO:0000256" key="4">
    <source>
        <dbReference type="ARBA" id="ARBA00022679"/>
    </source>
</evidence>
<feature type="domain" description="ArnT-like N-terminal" evidence="9">
    <location>
        <begin position="6"/>
        <end position="237"/>
    </location>
</feature>
<evidence type="ECO:0000256" key="3">
    <source>
        <dbReference type="ARBA" id="ARBA00022676"/>
    </source>
</evidence>
<feature type="transmembrane region" description="Helical" evidence="8">
    <location>
        <begin position="381"/>
        <end position="399"/>
    </location>
</feature>
<reference evidence="10" key="1">
    <citation type="submission" date="2018-01" db="EMBL/GenBank/DDBJ databases">
        <authorList>
            <person name="Regsiter A."/>
            <person name="William W."/>
        </authorList>
    </citation>
    <scope>NUCLEOTIDE SEQUENCE</scope>
    <source>
        <strain evidence="10">TRIP AH-1</strain>
    </source>
</reference>
<feature type="transmembrane region" description="Helical" evidence="8">
    <location>
        <begin position="316"/>
        <end position="336"/>
    </location>
</feature>
<feature type="transmembrane region" description="Helical" evidence="8">
    <location>
        <begin position="111"/>
        <end position="130"/>
    </location>
</feature>
<sequence length="549" mass="62351">MKKGYILAVFCFLLIYIIPLGMRPLFIRDESRYAEIPREMIATGDWIVPRLDGVRYFEKPVLGYWLNALAIKLFGENPFAVRLPSAISVGISALFIFFFVRKFSLDEPDSVGLSAAIAFITCVEVCAVGVYNVLDSVFSMFTTMSMVLFFLAHTEAHRKKRTALFALFGAVCGFGFLTKGFVAFAVPVAAIVPFMIWEGRWKELFKIAWLPIVAAVLVSVPWAVAIHLKEPDFWNYFFWEEHVRRFLSSAAQHPHPFWFFIPVMIVGAMPLTMLLPSAVLWIKEIRIKDSFIRFLICWFVFPFVFFSLSSGKLGTYILPCFPPFAIFIMIGVRNYLQQGRVRAVNLGALVFAALISITALTLIVVQVIRPAGLILYQHAEGWKWMSAASAVLISAMIIFISSKKTDINKRLISYAAAQVLILFCAHFVIPDKAIAKLAPQGFLLSHQKDIPADGFIVSDCNMSHHVCWTYKRNGIYLLEHAGEFQYGLDYDDSGYRLLTIDRLNALINEVSKKQPVTIITQTRRYLKYRDKIPKPLIEDIGPCFVFARF</sequence>
<gene>
    <name evidence="10" type="ORF">PITCH_A2030071</name>
</gene>